<keyword evidence="1" id="KW-0472">Membrane</keyword>
<keyword evidence="1" id="KW-1133">Transmembrane helix</keyword>
<feature type="transmembrane region" description="Helical" evidence="1">
    <location>
        <begin position="12"/>
        <end position="32"/>
    </location>
</feature>
<gene>
    <name evidence="3" type="ORF">GQS65_08940</name>
</gene>
<comment type="caution">
    <text evidence="3">The sequence shown here is derived from an EMBL/GenBank/DDBJ whole genome shotgun (WGS) entry which is preliminary data.</text>
</comment>
<dbReference type="InterPro" id="IPR058464">
    <property type="entry name" value="DUF8151"/>
</dbReference>
<dbReference type="RefSeq" id="WP_158204271.1">
    <property type="nucleotide sequence ID" value="NZ_WSZK01000015.1"/>
</dbReference>
<dbReference type="AlphaFoldDB" id="A0A6B0GIB6"/>
<evidence type="ECO:0000259" key="2">
    <source>
        <dbReference type="Pfam" id="PF26478"/>
    </source>
</evidence>
<protein>
    <recommendedName>
        <fullName evidence="2">DUF8151 domain-containing protein</fullName>
    </recommendedName>
</protein>
<feature type="transmembrane region" description="Helical" evidence="1">
    <location>
        <begin position="47"/>
        <end position="65"/>
    </location>
</feature>
<organism evidence="3 4">
    <name type="scientific">Halomarina oriensis</name>
    <dbReference type="NCBI Taxonomy" id="671145"/>
    <lineage>
        <taxon>Archaea</taxon>
        <taxon>Methanobacteriati</taxon>
        <taxon>Methanobacteriota</taxon>
        <taxon>Stenosarchaea group</taxon>
        <taxon>Halobacteria</taxon>
        <taxon>Halobacteriales</taxon>
        <taxon>Natronomonadaceae</taxon>
        <taxon>Halomarina</taxon>
    </lineage>
</organism>
<evidence type="ECO:0000256" key="1">
    <source>
        <dbReference type="SAM" id="Phobius"/>
    </source>
</evidence>
<keyword evidence="1" id="KW-0812">Transmembrane</keyword>
<evidence type="ECO:0000313" key="4">
    <source>
        <dbReference type="Proteomes" id="UP000451471"/>
    </source>
</evidence>
<reference evidence="3 4" key="1">
    <citation type="submission" date="2019-12" db="EMBL/GenBank/DDBJ databases">
        <title>Halocatena pleomorpha gen. nov. sp. nov., an extremely halophilic archaeon of family Halobacteriaceae isolated from saltpan soil.</title>
        <authorList>
            <person name="Pal Y."/>
            <person name="Verma A."/>
            <person name="Krishnamurthi S."/>
            <person name="Kumar P."/>
        </authorList>
    </citation>
    <scope>NUCLEOTIDE SEQUENCE [LARGE SCALE GENOMIC DNA]</scope>
    <source>
        <strain evidence="3 4">JCM 16495</strain>
    </source>
</reference>
<dbReference type="Proteomes" id="UP000451471">
    <property type="component" value="Unassembled WGS sequence"/>
</dbReference>
<feature type="domain" description="DUF8151" evidence="2">
    <location>
        <begin position="1"/>
        <end position="77"/>
    </location>
</feature>
<name>A0A6B0GIB6_9EURY</name>
<evidence type="ECO:0000313" key="3">
    <source>
        <dbReference type="EMBL" id="MWG34612.1"/>
    </source>
</evidence>
<keyword evidence="4" id="KW-1185">Reference proteome</keyword>
<accession>A0A6B0GIB6</accession>
<dbReference type="Pfam" id="PF26478">
    <property type="entry name" value="DUF8151"/>
    <property type="match status" value="1"/>
</dbReference>
<sequence>MREVPLEPFLDLFWVVAYSLVTTLLTVGGVLIERSGVAVLATDTTTGVWMAFIGAVALGAAYLVATDRLLPSVRALRA</sequence>
<proteinExistence type="predicted"/>
<dbReference type="EMBL" id="WSZK01000015">
    <property type="protein sequence ID" value="MWG34612.1"/>
    <property type="molecule type" value="Genomic_DNA"/>
</dbReference>